<keyword evidence="4" id="KW-0812">Transmembrane</keyword>
<accession>A0A6G9Y687</accession>
<organism evidence="5 6">
    <name type="scientific">Nocardia arthritidis</name>
    <dbReference type="NCBI Taxonomy" id="228602"/>
    <lineage>
        <taxon>Bacteria</taxon>
        <taxon>Bacillati</taxon>
        <taxon>Actinomycetota</taxon>
        <taxon>Actinomycetes</taxon>
        <taxon>Mycobacteriales</taxon>
        <taxon>Nocardiaceae</taxon>
        <taxon>Nocardia</taxon>
    </lineage>
</organism>
<evidence type="ECO:0008006" key="7">
    <source>
        <dbReference type="Google" id="ProtNLM"/>
    </source>
</evidence>
<keyword evidence="2 4" id="KW-0472">Membrane</keyword>
<dbReference type="RefSeq" id="WP_238847061.1">
    <property type="nucleotide sequence ID" value="NZ_CP046172.1"/>
</dbReference>
<evidence type="ECO:0000313" key="6">
    <source>
        <dbReference type="Proteomes" id="UP000503540"/>
    </source>
</evidence>
<keyword evidence="6" id="KW-1185">Reference proteome</keyword>
<dbReference type="AlphaFoldDB" id="A0A6G9Y687"/>
<feature type="region of interest" description="Disordered" evidence="3">
    <location>
        <begin position="1"/>
        <end position="50"/>
    </location>
</feature>
<protein>
    <recommendedName>
        <fullName evidence="7">Mce-associated membrane protein</fullName>
    </recommendedName>
</protein>
<keyword evidence="4" id="KW-1133">Transmembrane helix</keyword>
<reference evidence="5 6" key="1">
    <citation type="journal article" date="2019" name="ACS Chem. Biol.">
        <title>Identification and Mobilization of a Cryptic Antibiotic Biosynthesis Gene Locus from a Human-Pathogenic Nocardia Isolate.</title>
        <authorList>
            <person name="Herisse M."/>
            <person name="Ishida K."/>
            <person name="Porter J.L."/>
            <person name="Howden B."/>
            <person name="Hertweck C."/>
            <person name="Stinear T.P."/>
            <person name="Pidot S.J."/>
        </authorList>
    </citation>
    <scope>NUCLEOTIDE SEQUENCE [LARGE SCALE GENOMIC DNA]</scope>
    <source>
        <strain evidence="5 6">AUSMDU00012717</strain>
    </source>
</reference>
<dbReference type="PANTHER" id="PTHR37042:SF4">
    <property type="entry name" value="OUTER MEMBRANE PROTEIN RV1973"/>
    <property type="match status" value="1"/>
</dbReference>
<dbReference type="EMBL" id="CP046172">
    <property type="protein sequence ID" value="QIS08586.1"/>
    <property type="molecule type" value="Genomic_DNA"/>
</dbReference>
<evidence type="ECO:0000256" key="1">
    <source>
        <dbReference type="ARBA" id="ARBA00004370"/>
    </source>
</evidence>
<dbReference type="KEGG" id="nah:F5544_03335"/>
<dbReference type="GO" id="GO:0016020">
    <property type="term" value="C:membrane"/>
    <property type="evidence" value="ECO:0007669"/>
    <property type="project" value="UniProtKB-SubCell"/>
</dbReference>
<evidence type="ECO:0000256" key="4">
    <source>
        <dbReference type="SAM" id="Phobius"/>
    </source>
</evidence>
<dbReference type="PANTHER" id="PTHR37042">
    <property type="entry name" value="OUTER MEMBRANE PROTEIN RV1973"/>
    <property type="match status" value="1"/>
</dbReference>
<evidence type="ECO:0000256" key="3">
    <source>
        <dbReference type="SAM" id="MobiDB-lite"/>
    </source>
</evidence>
<evidence type="ECO:0000256" key="2">
    <source>
        <dbReference type="ARBA" id="ARBA00023136"/>
    </source>
</evidence>
<feature type="transmembrane region" description="Helical" evidence="4">
    <location>
        <begin position="60"/>
        <end position="83"/>
    </location>
</feature>
<feature type="compositionally biased region" description="Low complexity" evidence="3">
    <location>
        <begin position="10"/>
        <end position="24"/>
    </location>
</feature>
<name>A0A6G9Y687_9NOCA</name>
<proteinExistence type="predicted"/>
<evidence type="ECO:0000313" key="5">
    <source>
        <dbReference type="EMBL" id="QIS08586.1"/>
    </source>
</evidence>
<feature type="compositionally biased region" description="Basic and acidic residues" evidence="3">
    <location>
        <begin position="25"/>
        <end position="46"/>
    </location>
</feature>
<dbReference type="Proteomes" id="UP000503540">
    <property type="component" value="Chromosome"/>
</dbReference>
<sequence>MEERTDSGDAPETTAASDSAAAVNRADDGTDAAKTESAPETKDPKPAGRSGTVQIRVSTVIQTALIAVLAIAVVVLAGFLWSAKSDLADRRTRDANDHKAEQVATDYAVGAATVNYQDVNSWIAKLKANTTDQLAGKFDQTAPQLQQILVPLKFTSTATPITATVASEQGGIYKVNVFVNVNATNAQNPQGTQSTATYNVTLDKNSGWKITDVGGVDGALPLK</sequence>
<comment type="subcellular location">
    <subcellularLocation>
        <location evidence="1">Membrane</location>
    </subcellularLocation>
</comment>
<gene>
    <name evidence="5" type="ORF">F5544_03335</name>
</gene>